<gene>
    <name evidence="2" type="ORF">TNIN_324121</name>
</gene>
<feature type="region of interest" description="Disordered" evidence="1">
    <location>
        <begin position="1"/>
        <end position="46"/>
    </location>
</feature>
<name>A0A8X6XB11_9ARAC</name>
<dbReference type="AlphaFoldDB" id="A0A8X6XB11"/>
<reference evidence="2" key="1">
    <citation type="submission" date="2020-08" db="EMBL/GenBank/DDBJ databases">
        <title>Multicomponent nature underlies the extraordinary mechanical properties of spider dragline silk.</title>
        <authorList>
            <person name="Kono N."/>
            <person name="Nakamura H."/>
            <person name="Mori M."/>
            <person name="Yoshida Y."/>
            <person name="Ohtoshi R."/>
            <person name="Malay A.D."/>
            <person name="Moran D.A.P."/>
            <person name="Tomita M."/>
            <person name="Numata K."/>
            <person name="Arakawa K."/>
        </authorList>
    </citation>
    <scope>NUCLEOTIDE SEQUENCE</scope>
</reference>
<evidence type="ECO:0000313" key="3">
    <source>
        <dbReference type="Proteomes" id="UP000886998"/>
    </source>
</evidence>
<sequence length="46" mass="5002">MTVLHINQTPRASPAPDILNGIPTKLPIQPRDESGCDNIPQLDINP</sequence>
<comment type="caution">
    <text evidence="2">The sequence shown here is derived from an EMBL/GenBank/DDBJ whole genome shotgun (WGS) entry which is preliminary data.</text>
</comment>
<organism evidence="2 3">
    <name type="scientific">Trichonephila inaurata madagascariensis</name>
    <dbReference type="NCBI Taxonomy" id="2747483"/>
    <lineage>
        <taxon>Eukaryota</taxon>
        <taxon>Metazoa</taxon>
        <taxon>Ecdysozoa</taxon>
        <taxon>Arthropoda</taxon>
        <taxon>Chelicerata</taxon>
        <taxon>Arachnida</taxon>
        <taxon>Araneae</taxon>
        <taxon>Araneomorphae</taxon>
        <taxon>Entelegynae</taxon>
        <taxon>Araneoidea</taxon>
        <taxon>Nephilidae</taxon>
        <taxon>Trichonephila</taxon>
        <taxon>Trichonephila inaurata</taxon>
    </lineage>
</organism>
<evidence type="ECO:0000313" key="2">
    <source>
        <dbReference type="EMBL" id="GFY49510.1"/>
    </source>
</evidence>
<feature type="non-terminal residue" evidence="2">
    <location>
        <position position="46"/>
    </location>
</feature>
<accession>A0A8X6XB11</accession>
<proteinExistence type="predicted"/>
<keyword evidence="3" id="KW-1185">Reference proteome</keyword>
<dbReference type="EMBL" id="BMAV01007058">
    <property type="protein sequence ID" value="GFY49510.1"/>
    <property type="molecule type" value="Genomic_DNA"/>
</dbReference>
<protein>
    <submittedName>
        <fullName evidence="2">Uncharacterized protein</fullName>
    </submittedName>
</protein>
<feature type="compositionally biased region" description="Polar residues" evidence="1">
    <location>
        <begin position="1"/>
        <end position="11"/>
    </location>
</feature>
<dbReference type="Proteomes" id="UP000886998">
    <property type="component" value="Unassembled WGS sequence"/>
</dbReference>
<evidence type="ECO:0000256" key="1">
    <source>
        <dbReference type="SAM" id="MobiDB-lite"/>
    </source>
</evidence>